<dbReference type="InterPro" id="IPR035919">
    <property type="entry name" value="EAL_sf"/>
</dbReference>
<dbReference type="CDD" id="cd00082">
    <property type="entry name" value="HisKA"/>
    <property type="match status" value="1"/>
</dbReference>
<dbReference type="InterPro" id="IPR003661">
    <property type="entry name" value="HisK_dim/P_dom"/>
</dbReference>
<feature type="domain" description="EAL" evidence="12">
    <location>
        <begin position="312"/>
        <end position="566"/>
    </location>
</feature>
<proteinExistence type="predicted"/>
<dbReference type="SMART" id="SM00448">
    <property type="entry name" value="REC"/>
    <property type="match status" value="2"/>
</dbReference>
<dbReference type="InterPro" id="IPR035965">
    <property type="entry name" value="PAS-like_dom_sf"/>
</dbReference>
<comment type="caution">
    <text evidence="14">The sequence shown here is derived from an EMBL/GenBank/DDBJ whole genome shotgun (WGS) entry which is preliminary data.</text>
</comment>
<dbReference type="SMART" id="SM00052">
    <property type="entry name" value="EAL"/>
    <property type="match status" value="1"/>
</dbReference>
<dbReference type="InterPro" id="IPR001633">
    <property type="entry name" value="EAL_dom"/>
</dbReference>
<keyword evidence="15" id="KW-1185">Reference proteome</keyword>
<dbReference type="Gene3D" id="3.20.20.450">
    <property type="entry name" value="EAL domain"/>
    <property type="match status" value="1"/>
</dbReference>
<accession>A0ABV2G4X3</accession>
<dbReference type="SMART" id="SM00388">
    <property type="entry name" value="HisKA"/>
    <property type="match status" value="1"/>
</dbReference>
<evidence type="ECO:0000259" key="12">
    <source>
        <dbReference type="PROSITE" id="PS50883"/>
    </source>
</evidence>
<dbReference type="CDD" id="cd01948">
    <property type="entry name" value="EAL"/>
    <property type="match status" value="1"/>
</dbReference>
<feature type="domain" description="Response regulatory" evidence="11">
    <location>
        <begin position="1400"/>
        <end position="1521"/>
    </location>
</feature>
<comment type="catalytic activity">
    <reaction evidence="1">
        <text>ATP + protein L-histidine = ADP + protein N-phospho-L-histidine.</text>
        <dbReference type="EC" id="2.7.13.3"/>
    </reaction>
</comment>
<keyword evidence="7" id="KW-0902">Two-component regulatory system</keyword>
<dbReference type="Gene3D" id="3.30.70.270">
    <property type="match status" value="1"/>
</dbReference>
<evidence type="ECO:0000313" key="14">
    <source>
        <dbReference type="EMBL" id="MET3573343.1"/>
    </source>
</evidence>
<dbReference type="NCBIfam" id="TIGR00254">
    <property type="entry name" value="GGDEF"/>
    <property type="match status" value="1"/>
</dbReference>
<evidence type="ECO:0000256" key="3">
    <source>
        <dbReference type="ARBA" id="ARBA00018672"/>
    </source>
</evidence>
<dbReference type="SUPFAM" id="SSF52172">
    <property type="entry name" value="CheY-like"/>
    <property type="match status" value="2"/>
</dbReference>
<evidence type="ECO:0000256" key="5">
    <source>
        <dbReference type="ARBA" id="ARBA00022679"/>
    </source>
</evidence>
<dbReference type="InterPro" id="IPR013655">
    <property type="entry name" value="PAS_fold_3"/>
</dbReference>
<dbReference type="InterPro" id="IPR000014">
    <property type="entry name" value="PAS"/>
</dbReference>
<dbReference type="Pfam" id="PF02518">
    <property type="entry name" value="HATPase_c"/>
    <property type="match status" value="1"/>
</dbReference>
<dbReference type="SUPFAM" id="SSF55785">
    <property type="entry name" value="PYP-like sensor domain (PAS domain)"/>
    <property type="match status" value="1"/>
</dbReference>
<dbReference type="SUPFAM" id="SSF55073">
    <property type="entry name" value="Nucleotide cyclase"/>
    <property type="match status" value="1"/>
</dbReference>
<dbReference type="PRINTS" id="PR00344">
    <property type="entry name" value="BCTRLSENSOR"/>
</dbReference>
<dbReference type="InterPro" id="IPR005467">
    <property type="entry name" value="His_kinase_dom"/>
</dbReference>
<dbReference type="Pfam" id="PF00072">
    <property type="entry name" value="Response_reg"/>
    <property type="match status" value="2"/>
</dbReference>
<feature type="domain" description="Response regulatory" evidence="11">
    <location>
        <begin position="17"/>
        <end position="136"/>
    </location>
</feature>
<protein>
    <recommendedName>
        <fullName evidence="3">Stage 0 sporulation protein A homolog</fullName>
        <ecNumber evidence="2">2.7.13.3</ecNumber>
    </recommendedName>
</protein>
<evidence type="ECO:0000256" key="2">
    <source>
        <dbReference type="ARBA" id="ARBA00012438"/>
    </source>
</evidence>
<dbReference type="Gene3D" id="3.30.565.10">
    <property type="entry name" value="Histidine kinase-like ATPase, C-terminal domain"/>
    <property type="match status" value="1"/>
</dbReference>
<dbReference type="EC" id="2.7.13.3" evidence="2"/>
<dbReference type="PANTHER" id="PTHR43047:SF64">
    <property type="entry name" value="HISTIDINE KINASE CONTAINING CHEY-HOMOLOGOUS RECEIVER DOMAIN AND PAS DOMAIN-RELATED"/>
    <property type="match status" value="1"/>
</dbReference>
<sequence>MFRCRIGREWIMMSRKKIMVVEDNRMNRMMLCGILTSASIYEVLEAQDGQAALNILKQYGEEISLILLDINMPVMDGYTFLSIVKADPLYASVPVIVTTQSDSESDEVTALSYGATDFVVKPYKPEVILHRMANIINLRETASIVNLLQYDRLTGLYTKEFFYQRVKTFLNQQPDQEYDIICSDIENFKLVNDIFGVPAGDQILRGIADMYVSMVGERGICGRLNSDKFVCLLEHQTQYSQEWFREVSDRINELSSSRNVVMKWGIYSGVDHGLSIEQMCDWALLAAQSIKGQYGRYFAYYDEQLRSRLLLEQAITDSMETALAKGQFKVYLQPKYRIRDTALAGAEALIRWNHPKLGIMSPGQFIPLFEQNGFITKLDQFVWDKACAMLRDWDQKGYPQLSISVNVSRADIYNAELADVLTNLVGKYGLASSRLHLEITESAYTENPKQIIDTVTHLRELGFVIEMDDFGSGYSSLNMINQMPLDVLKLDMKFIQNETAKPVHQGILRFIMGLAGSMDLSVVAEGVETREQLERLSQFGCDYGQGYYFAKPMPYEEFEILLRQFAMKSQNSSKRKMDLQGDHIYADGQRQQRMEAKLVSAGEKQYFQTVIKNLPGGVAVIRIKKDGTIIPEYLSEGFAELTDMTQTEALSFYRQDALMGVHPDDRGRAEKEIVEHIAKDREHFIMEYRIRKGPEKYVWVRTSFSLILGEDGEKCLYAVYHDISKEVEERDSVWQRYDQLLLRHYQKPAPNALLVGHCNITQNQVMEIIDHTGQGLKSRYGIIREEFFIGLSELIVDEKERRDFLGIYSREPALAAFERNDTDQVREYFIQLPNEEIGRYAQVKMSMVETPGSGDVTGILTVVDITERIAAERVLHQLTVSGYDFVADVDLYQDTYQLLSCNKNAHCVPPSRGSHSKWMKHMLDTAIVPRDRENYERGLEPDTMLKRLREENAYTLSFSVVDGKGDIRTKNITVSPIDLRLKRICLSRIDITDSVREQQGLLNMIAYTFDLAGFINIQKGSLIMYTRQTVLENLSPYLVEDYQKSLCRLAEAYGDETSPELREQFLLDTMTRRLEQSPSGYDFVVPYQGEEGLRYKQVNVLWGDHDHRTICLVRMDVTDILMAERTSKQELETALELAEEANRAKSDFLSAMSHDIRTPLNAITGMTELAVAHFDDPQRVMDCLKKISTSSRHLLSLVNDILDVNGLEQSKIKLVRMVVSLPELLERLSSMMMPQAKTAGLKMEIRMQGIAHPYFYGDVLRLNQILLNILGNAVKYTEQGGRVDFLAEEIGAQKKGDVRYRFTVSDTGIGMSQEFLSHMFEPFSRSSNASGIEGSGLGLNIVKGMVDLLGGSIKVESGLGEGTVFVIELEAELAEEEGRQREGREQEAGPAKKPVLAGCRILVAEDNAINAEITCGILEMLGASSVVRADGRQTVQEFKNTEPGTYDAILMDIQMPEMNGYEATRTIRGWGRADAKRIPIIAMTANAFAEDVQASMESGMNAHVSKPIDVEILQDTLRKVIPE</sequence>
<dbReference type="SUPFAM" id="SSF47384">
    <property type="entry name" value="Homodimeric domain of signal transducing histidine kinase"/>
    <property type="match status" value="1"/>
</dbReference>
<feature type="domain" description="GGDEF" evidence="13">
    <location>
        <begin position="176"/>
        <end position="303"/>
    </location>
</feature>
<comment type="function">
    <text evidence="8">May play the central regulatory role in sporulation. It may be an element of the effector pathway responsible for the activation of sporulation genes in response to nutritional stress. Spo0A may act in concert with spo0H (a sigma factor) to control the expression of some genes that are critical to the sporulation process.</text>
</comment>
<evidence type="ECO:0000259" key="11">
    <source>
        <dbReference type="PROSITE" id="PS50110"/>
    </source>
</evidence>
<dbReference type="EMBL" id="JBEPLZ010000028">
    <property type="protein sequence ID" value="MET3573343.1"/>
    <property type="molecule type" value="Genomic_DNA"/>
</dbReference>
<dbReference type="PANTHER" id="PTHR43047">
    <property type="entry name" value="TWO-COMPONENT HISTIDINE PROTEIN KINASE"/>
    <property type="match status" value="1"/>
</dbReference>
<dbReference type="PROSITE" id="PS50887">
    <property type="entry name" value="GGDEF"/>
    <property type="match status" value="1"/>
</dbReference>
<keyword evidence="5" id="KW-0808">Transferase</keyword>
<evidence type="ECO:0000256" key="9">
    <source>
        <dbReference type="PROSITE-ProRule" id="PRU00169"/>
    </source>
</evidence>
<evidence type="ECO:0000256" key="8">
    <source>
        <dbReference type="ARBA" id="ARBA00024867"/>
    </source>
</evidence>
<dbReference type="Proteomes" id="UP001549200">
    <property type="component" value="Unassembled WGS sequence"/>
</dbReference>
<dbReference type="SMART" id="SM00267">
    <property type="entry name" value="GGDEF"/>
    <property type="match status" value="1"/>
</dbReference>
<dbReference type="Pfam" id="PF00990">
    <property type="entry name" value="GGDEF"/>
    <property type="match status" value="1"/>
</dbReference>
<keyword evidence="6" id="KW-0418">Kinase</keyword>
<dbReference type="Gene3D" id="3.40.50.2300">
    <property type="match status" value="2"/>
</dbReference>
<dbReference type="InterPro" id="IPR011006">
    <property type="entry name" value="CheY-like_superfamily"/>
</dbReference>
<evidence type="ECO:0000256" key="4">
    <source>
        <dbReference type="ARBA" id="ARBA00022553"/>
    </source>
</evidence>
<organism evidence="14 15">
    <name type="scientific">Enterocloster citroniae</name>
    <dbReference type="NCBI Taxonomy" id="358743"/>
    <lineage>
        <taxon>Bacteria</taxon>
        <taxon>Bacillati</taxon>
        <taxon>Bacillota</taxon>
        <taxon>Clostridia</taxon>
        <taxon>Lachnospirales</taxon>
        <taxon>Lachnospiraceae</taxon>
        <taxon>Enterocloster</taxon>
    </lineage>
</organism>
<dbReference type="InterPro" id="IPR036890">
    <property type="entry name" value="HATPase_C_sf"/>
</dbReference>
<evidence type="ECO:0000256" key="6">
    <source>
        <dbReference type="ARBA" id="ARBA00022777"/>
    </source>
</evidence>
<dbReference type="InterPro" id="IPR043128">
    <property type="entry name" value="Rev_trsase/Diguanyl_cyclase"/>
</dbReference>
<dbReference type="Pfam" id="PF00512">
    <property type="entry name" value="HisKA"/>
    <property type="match status" value="1"/>
</dbReference>
<dbReference type="InterPro" id="IPR004358">
    <property type="entry name" value="Sig_transdc_His_kin-like_C"/>
</dbReference>
<dbReference type="InterPro" id="IPR029787">
    <property type="entry name" value="Nucleotide_cyclase"/>
</dbReference>
<evidence type="ECO:0000313" key="15">
    <source>
        <dbReference type="Proteomes" id="UP001549200"/>
    </source>
</evidence>
<gene>
    <name evidence="14" type="ORF">ABID13_005004</name>
</gene>
<dbReference type="SMART" id="SM00387">
    <property type="entry name" value="HATPase_c"/>
    <property type="match status" value="1"/>
</dbReference>
<dbReference type="InterPro" id="IPR036097">
    <property type="entry name" value="HisK_dim/P_sf"/>
</dbReference>
<evidence type="ECO:0000259" key="10">
    <source>
        <dbReference type="PROSITE" id="PS50109"/>
    </source>
</evidence>
<name>A0ABV2G4X3_9FIRM</name>
<dbReference type="SUPFAM" id="SSF141868">
    <property type="entry name" value="EAL domain-like"/>
    <property type="match status" value="1"/>
</dbReference>
<dbReference type="InterPro" id="IPR000160">
    <property type="entry name" value="GGDEF_dom"/>
</dbReference>
<evidence type="ECO:0000256" key="7">
    <source>
        <dbReference type="ARBA" id="ARBA00023012"/>
    </source>
</evidence>
<feature type="modified residue" description="4-aspartylphosphate" evidence="9">
    <location>
        <position position="69"/>
    </location>
</feature>
<dbReference type="SUPFAM" id="SSF55874">
    <property type="entry name" value="ATPase domain of HSP90 chaperone/DNA topoisomerase II/histidine kinase"/>
    <property type="match status" value="1"/>
</dbReference>
<dbReference type="InterPro" id="IPR003594">
    <property type="entry name" value="HATPase_dom"/>
</dbReference>
<dbReference type="PROSITE" id="PS50109">
    <property type="entry name" value="HIS_KIN"/>
    <property type="match status" value="1"/>
</dbReference>
<dbReference type="Pfam" id="PF00563">
    <property type="entry name" value="EAL"/>
    <property type="match status" value="1"/>
</dbReference>
<dbReference type="InterPro" id="IPR001789">
    <property type="entry name" value="Sig_transdc_resp-reg_receiver"/>
</dbReference>
<evidence type="ECO:0000256" key="1">
    <source>
        <dbReference type="ARBA" id="ARBA00000085"/>
    </source>
</evidence>
<feature type="modified residue" description="4-aspartylphosphate" evidence="9">
    <location>
        <position position="1452"/>
    </location>
</feature>
<dbReference type="Gene3D" id="1.10.287.130">
    <property type="match status" value="1"/>
</dbReference>
<dbReference type="PROSITE" id="PS50110">
    <property type="entry name" value="RESPONSE_REGULATORY"/>
    <property type="match status" value="2"/>
</dbReference>
<dbReference type="Gene3D" id="3.30.450.20">
    <property type="entry name" value="PAS domain"/>
    <property type="match status" value="1"/>
</dbReference>
<dbReference type="CDD" id="cd17546">
    <property type="entry name" value="REC_hyHK_CKI1_RcsC-like"/>
    <property type="match status" value="1"/>
</dbReference>
<dbReference type="PROSITE" id="PS50883">
    <property type="entry name" value="EAL"/>
    <property type="match status" value="1"/>
</dbReference>
<evidence type="ECO:0000259" key="13">
    <source>
        <dbReference type="PROSITE" id="PS50887"/>
    </source>
</evidence>
<dbReference type="Pfam" id="PF08447">
    <property type="entry name" value="PAS_3"/>
    <property type="match status" value="1"/>
</dbReference>
<keyword evidence="4 9" id="KW-0597">Phosphoprotein</keyword>
<dbReference type="CDD" id="cd00130">
    <property type="entry name" value="PAS"/>
    <property type="match status" value="1"/>
</dbReference>
<feature type="domain" description="Histidine kinase" evidence="10">
    <location>
        <begin position="1151"/>
        <end position="1373"/>
    </location>
</feature>
<reference evidence="14 15" key="1">
    <citation type="submission" date="2024-06" db="EMBL/GenBank/DDBJ databases">
        <title>Genomic Encyclopedia of Type Strains, Phase IV (KMG-IV): sequencing the most valuable type-strain genomes for metagenomic binning, comparative biology and taxonomic classification.</title>
        <authorList>
            <person name="Goeker M."/>
        </authorList>
    </citation>
    <scope>NUCLEOTIDE SEQUENCE [LARGE SCALE GENOMIC DNA]</scope>
    <source>
        <strain evidence="14 15">DSM 19261</strain>
    </source>
</reference>